<keyword evidence="1" id="KW-0489">Methyltransferase</keyword>
<dbReference type="Proteomes" id="UP000768462">
    <property type="component" value="Unassembled WGS sequence"/>
</dbReference>
<evidence type="ECO:0000313" key="1">
    <source>
        <dbReference type="EMBL" id="MBE6059672.1"/>
    </source>
</evidence>
<gene>
    <name evidence="1" type="primary">arsM</name>
    <name evidence="1" type="ORF">E7215_05785</name>
</gene>
<proteinExistence type="predicted"/>
<dbReference type="EMBL" id="SVCM01000068">
    <property type="protein sequence ID" value="MBE6059672.1"/>
    <property type="molecule type" value="Genomic_DNA"/>
</dbReference>
<dbReference type="AlphaFoldDB" id="A0A927W373"/>
<organism evidence="1 2">
    <name type="scientific">Clostridium sulfidigenes</name>
    <dbReference type="NCBI Taxonomy" id="318464"/>
    <lineage>
        <taxon>Bacteria</taxon>
        <taxon>Bacillati</taxon>
        <taxon>Bacillota</taxon>
        <taxon>Clostridia</taxon>
        <taxon>Eubacteriales</taxon>
        <taxon>Clostridiaceae</taxon>
        <taxon>Clostridium</taxon>
    </lineage>
</organism>
<accession>A0A927W373</accession>
<evidence type="ECO:0000313" key="2">
    <source>
        <dbReference type="Proteomes" id="UP000768462"/>
    </source>
</evidence>
<name>A0A927W373_9CLOT</name>
<keyword evidence="1" id="KW-0808">Transferase</keyword>
<sequence length="46" mass="5246">VYLEKAGFSDIKIETKEVSKEYAEKWGHNLKVGEYIMSASIKAIKL</sequence>
<dbReference type="GO" id="GO:0008168">
    <property type="term" value="F:methyltransferase activity"/>
    <property type="evidence" value="ECO:0007669"/>
    <property type="project" value="UniProtKB-KW"/>
</dbReference>
<reference evidence="1" key="1">
    <citation type="submission" date="2019-04" db="EMBL/GenBank/DDBJ databases">
        <title>Evolution of Biomass-Degrading Anaerobic Consortia Revealed by Metagenomics.</title>
        <authorList>
            <person name="Peng X."/>
        </authorList>
    </citation>
    <scope>NUCLEOTIDE SEQUENCE</scope>
    <source>
        <strain evidence="1">SIG254</strain>
    </source>
</reference>
<protein>
    <submittedName>
        <fullName evidence="1">Arsenite methyltransferase</fullName>
    </submittedName>
</protein>
<dbReference type="GO" id="GO:0032259">
    <property type="term" value="P:methylation"/>
    <property type="evidence" value="ECO:0007669"/>
    <property type="project" value="UniProtKB-KW"/>
</dbReference>
<feature type="non-terminal residue" evidence="1">
    <location>
        <position position="1"/>
    </location>
</feature>
<comment type="caution">
    <text evidence="1">The sequence shown here is derived from an EMBL/GenBank/DDBJ whole genome shotgun (WGS) entry which is preliminary data.</text>
</comment>